<keyword evidence="1" id="KW-1185">Reference proteome</keyword>
<name>A0A914ZMZ9_PARUN</name>
<evidence type="ECO:0000313" key="2">
    <source>
        <dbReference type="WBParaSite" id="PgB04_g023_t01"/>
    </source>
</evidence>
<dbReference type="Proteomes" id="UP000887569">
    <property type="component" value="Unplaced"/>
</dbReference>
<sequence>MRARSSTFSVLQGCVRSMPLSAVIINTKGPIRSIFGYTEVAFIIFRCLFIHICDKRNLI</sequence>
<organism evidence="1 2">
    <name type="scientific">Parascaris univalens</name>
    <name type="common">Nematode worm</name>
    <dbReference type="NCBI Taxonomy" id="6257"/>
    <lineage>
        <taxon>Eukaryota</taxon>
        <taxon>Metazoa</taxon>
        <taxon>Ecdysozoa</taxon>
        <taxon>Nematoda</taxon>
        <taxon>Chromadorea</taxon>
        <taxon>Rhabditida</taxon>
        <taxon>Spirurina</taxon>
        <taxon>Ascaridomorpha</taxon>
        <taxon>Ascaridoidea</taxon>
        <taxon>Ascarididae</taxon>
        <taxon>Parascaris</taxon>
    </lineage>
</organism>
<proteinExistence type="predicted"/>
<dbReference type="WBParaSite" id="PgB04_g023_t01">
    <property type="protein sequence ID" value="PgB04_g023_t01"/>
    <property type="gene ID" value="PgB04_g023"/>
</dbReference>
<accession>A0A914ZMZ9</accession>
<evidence type="ECO:0000313" key="1">
    <source>
        <dbReference type="Proteomes" id="UP000887569"/>
    </source>
</evidence>
<dbReference type="AlphaFoldDB" id="A0A914ZMZ9"/>
<reference evidence="2" key="1">
    <citation type="submission" date="2022-11" db="UniProtKB">
        <authorList>
            <consortium name="WormBaseParasite"/>
        </authorList>
    </citation>
    <scope>IDENTIFICATION</scope>
</reference>
<protein>
    <submittedName>
        <fullName evidence="2">Uncharacterized protein</fullName>
    </submittedName>
</protein>